<proteinExistence type="predicted"/>
<accession>A0AC61RTM0</accession>
<evidence type="ECO:0000313" key="2">
    <source>
        <dbReference type="Proteomes" id="UP000304953"/>
    </source>
</evidence>
<organism evidence="1 2">
    <name type="scientific">Petralouisia muris</name>
    <dbReference type="NCBI Taxonomy" id="3032872"/>
    <lineage>
        <taxon>Bacteria</taxon>
        <taxon>Bacillati</taxon>
        <taxon>Bacillota</taxon>
        <taxon>Clostridia</taxon>
        <taxon>Lachnospirales</taxon>
        <taxon>Lachnospiraceae</taxon>
        <taxon>Petralouisia</taxon>
    </lineage>
</organism>
<gene>
    <name evidence="1" type="ORF">E5329_15815</name>
</gene>
<sequence>MKKRELIYIAILTLSIAFMDITGIPSAFFVHIQVADIEPVYFTLMVNFLLIGAVAYLFLRTLCPAWDLGFRKKGLLLNLIEKMLVKSKDSALLAVVLSAVMFGAGHLKSRINYTYVSRCLAQRVQ</sequence>
<reference evidence="1" key="1">
    <citation type="submission" date="2019-04" db="EMBL/GenBank/DDBJ databases">
        <title>Microbes associate with the intestines of laboratory mice.</title>
        <authorList>
            <person name="Navarre W."/>
            <person name="Wong E."/>
            <person name="Huang K."/>
            <person name="Tropini C."/>
            <person name="Ng K."/>
            <person name="Yu B."/>
        </authorList>
    </citation>
    <scope>NUCLEOTIDE SEQUENCE</scope>
    <source>
        <strain evidence="1">NM01_1-7b</strain>
    </source>
</reference>
<dbReference type="Proteomes" id="UP000304953">
    <property type="component" value="Unassembled WGS sequence"/>
</dbReference>
<evidence type="ECO:0000313" key="1">
    <source>
        <dbReference type="EMBL" id="TGY95242.1"/>
    </source>
</evidence>
<keyword evidence="2" id="KW-1185">Reference proteome</keyword>
<protein>
    <submittedName>
        <fullName evidence="1">Uncharacterized protein</fullName>
    </submittedName>
</protein>
<dbReference type="EMBL" id="SRYA01000032">
    <property type="protein sequence ID" value="TGY95242.1"/>
    <property type="molecule type" value="Genomic_DNA"/>
</dbReference>
<comment type="caution">
    <text evidence="1">The sequence shown here is derived from an EMBL/GenBank/DDBJ whole genome shotgun (WGS) entry which is preliminary data.</text>
</comment>
<name>A0AC61RTM0_9FIRM</name>